<name>A0A4D9F5L5_9SAUR</name>
<dbReference type="EMBL" id="QXTE01000008">
    <property type="protein sequence ID" value="TFK14802.1"/>
    <property type="molecule type" value="Genomic_DNA"/>
</dbReference>
<reference evidence="2 3" key="2">
    <citation type="submission" date="2019-04" db="EMBL/GenBank/DDBJ databases">
        <title>The genome sequence of big-headed turtle.</title>
        <authorList>
            <person name="Gong S."/>
        </authorList>
    </citation>
    <scope>NUCLEOTIDE SEQUENCE [LARGE SCALE GENOMIC DNA]</scope>
    <source>
        <strain evidence="2">DO16091913</strain>
        <tissue evidence="2">Muscle</tissue>
    </source>
</reference>
<proteinExistence type="predicted"/>
<protein>
    <submittedName>
        <fullName evidence="2">Homeobox protein Hox-D3</fullName>
    </submittedName>
</protein>
<sequence>MYLSDWIFHFQRRNKSLCTATTNFANKLSGEDIQLCTLGPNHPLTVDPYVSIYTSASMRVCLWLSLALPPTLPFSYCCPTGLGGRWALCVCLPLPLQEAGCGGGLGEQRPVSLSPGSPLRAKHDFIQRGGELPGDCIIRSPRATPQSNREESPGPTHPSLALL</sequence>
<dbReference type="Proteomes" id="UP000297703">
    <property type="component" value="Unassembled WGS sequence"/>
</dbReference>
<feature type="region of interest" description="Disordered" evidence="1">
    <location>
        <begin position="135"/>
        <end position="163"/>
    </location>
</feature>
<comment type="caution">
    <text evidence="2">The sequence shown here is derived from an EMBL/GenBank/DDBJ whole genome shotgun (WGS) entry which is preliminary data.</text>
</comment>
<keyword evidence="2" id="KW-0371">Homeobox</keyword>
<evidence type="ECO:0000313" key="3">
    <source>
        <dbReference type="Proteomes" id="UP000297703"/>
    </source>
</evidence>
<gene>
    <name evidence="2" type="ORF">DR999_PMT01830</name>
</gene>
<evidence type="ECO:0000256" key="1">
    <source>
        <dbReference type="SAM" id="MobiDB-lite"/>
    </source>
</evidence>
<keyword evidence="3" id="KW-1185">Reference proteome</keyword>
<organism evidence="2 3">
    <name type="scientific">Platysternon megacephalum</name>
    <name type="common">big-headed turtle</name>
    <dbReference type="NCBI Taxonomy" id="55544"/>
    <lineage>
        <taxon>Eukaryota</taxon>
        <taxon>Metazoa</taxon>
        <taxon>Chordata</taxon>
        <taxon>Craniata</taxon>
        <taxon>Vertebrata</taxon>
        <taxon>Euteleostomi</taxon>
        <taxon>Archelosauria</taxon>
        <taxon>Testudinata</taxon>
        <taxon>Testudines</taxon>
        <taxon>Cryptodira</taxon>
        <taxon>Durocryptodira</taxon>
        <taxon>Testudinoidea</taxon>
        <taxon>Platysternidae</taxon>
        <taxon>Platysternon</taxon>
    </lineage>
</organism>
<reference evidence="2 3" key="1">
    <citation type="submission" date="2019-04" db="EMBL/GenBank/DDBJ databases">
        <title>Draft genome of the big-headed turtle Platysternon megacephalum.</title>
        <authorList>
            <person name="Gong S."/>
        </authorList>
    </citation>
    <scope>NUCLEOTIDE SEQUENCE [LARGE SCALE GENOMIC DNA]</scope>
    <source>
        <strain evidence="2">DO16091913</strain>
        <tissue evidence="2">Muscle</tissue>
    </source>
</reference>
<dbReference type="AlphaFoldDB" id="A0A4D9F5L5"/>
<evidence type="ECO:0000313" key="2">
    <source>
        <dbReference type="EMBL" id="TFK14802.1"/>
    </source>
</evidence>
<dbReference type="GO" id="GO:0003677">
    <property type="term" value="F:DNA binding"/>
    <property type="evidence" value="ECO:0007669"/>
    <property type="project" value="UniProtKB-KW"/>
</dbReference>
<keyword evidence="2" id="KW-0238">DNA-binding</keyword>
<accession>A0A4D9F5L5</accession>